<dbReference type="EMBL" id="AP026966">
    <property type="protein sequence ID" value="BDT56837.1"/>
    <property type="molecule type" value="Genomic_DNA"/>
</dbReference>
<dbReference type="InterPro" id="IPR003439">
    <property type="entry name" value="ABC_transporter-like_ATP-bd"/>
</dbReference>
<keyword evidence="4" id="KW-0547">Nucleotide-binding</keyword>
<gene>
    <name evidence="10" type="ORF">MasN3_03310</name>
</gene>
<dbReference type="InterPro" id="IPR003593">
    <property type="entry name" value="AAA+_ATPase"/>
</dbReference>
<dbReference type="CDD" id="cd03246">
    <property type="entry name" value="ABCC_Protease_Secretion"/>
    <property type="match status" value="1"/>
</dbReference>
<keyword evidence="11" id="KW-1185">Reference proteome</keyword>
<evidence type="ECO:0000313" key="10">
    <source>
        <dbReference type="EMBL" id="BDT56837.1"/>
    </source>
</evidence>
<dbReference type="InterPro" id="IPR039421">
    <property type="entry name" value="Type_1_exporter"/>
</dbReference>
<evidence type="ECO:0000256" key="4">
    <source>
        <dbReference type="ARBA" id="ARBA00022741"/>
    </source>
</evidence>
<keyword evidence="2" id="KW-1003">Cell membrane</keyword>
<evidence type="ECO:0000256" key="1">
    <source>
        <dbReference type="ARBA" id="ARBA00004651"/>
    </source>
</evidence>
<dbReference type="Gene3D" id="1.20.1560.10">
    <property type="entry name" value="ABC transporter type 1, transmembrane domain"/>
    <property type="match status" value="1"/>
</dbReference>
<reference evidence="10" key="1">
    <citation type="submission" date="2022-11" db="EMBL/GenBank/DDBJ databases">
        <title>Isolation and characterization of PLA-degrading bacterium Massilia sp. from Antarctic soil.</title>
        <authorList>
            <person name="Sato K."/>
            <person name="Gomez-Fuentes C."/>
            <person name="Ahmad S.A."/>
            <person name="Zulkharnain A."/>
        </authorList>
    </citation>
    <scope>NUCLEOTIDE SEQUENCE</scope>
    <source>
        <strain evidence="10">N-3</strain>
    </source>
</reference>
<dbReference type="PROSITE" id="PS50929">
    <property type="entry name" value="ABC_TM1F"/>
    <property type="match status" value="1"/>
</dbReference>
<evidence type="ECO:0000256" key="3">
    <source>
        <dbReference type="ARBA" id="ARBA00022692"/>
    </source>
</evidence>
<sequence length="386" mass="42974">MFRPLRDANSEQIIHAAKQQSHFMETVRGMQSIRLFGRSDERRSGWMNSLTDEFNAQLRIAKLSMSYQTANTLLFSGERVIVIWLAALAVLNNEFSVGMLFAFISYKDQFSQRMASLIDKLFELRMIRLHGERLADIVLTEAERDDEAAEIDASHIMPSIEIKNLSFRYSDSEPEVIRELNLSIPAGQCVAITGPSGCGKTTLMKLLLGLLTPTSGEIRIGDVPLGSLGMTNYREMLGTVMQDDTLFAGSIADNIAFFDPMIDMQRVHKCAELAAIAPEIAAMPMAFNTLVGDIGTGLSGGQKQRILLARSMYKNPKILVLDEATSHLDVWNEQAVNQAIQRIPLTRIIVAHRPETIQMAERVIVLHNGQVAQDLNPQKVEDKQAA</sequence>
<dbReference type="Pfam" id="PF00664">
    <property type="entry name" value="ABC_membrane"/>
    <property type="match status" value="1"/>
</dbReference>
<name>A0ABN6T471_9BURK</name>
<keyword evidence="5" id="KW-0067">ATP-binding</keyword>
<dbReference type="SMART" id="SM00382">
    <property type="entry name" value="AAA"/>
    <property type="match status" value="1"/>
</dbReference>
<evidence type="ECO:0000256" key="5">
    <source>
        <dbReference type="ARBA" id="ARBA00022840"/>
    </source>
</evidence>
<keyword evidence="3" id="KW-0812">Transmembrane</keyword>
<protein>
    <submittedName>
        <fullName evidence="10">Uncharacterized protein</fullName>
    </submittedName>
</protein>
<dbReference type="PROSITE" id="PS50893">
    <property type="entry name" value="ABC_TRANSPORTER_2"/>
    <property type="match status" value="1"/>
</dbReference>
<dbReference type="InterPro" id="IPR027417">
    <property type="entry name" value="P-loop_NTPase"/>
</dbReference>
<evidence type="ECO:0000313" key="11">
    <source>
        <dbReference type="Proteomes" id="UP001163336"/>
    </source>
</evidence>
<dbReference type="Gene3D" id="3.40.50.300">
    <property type="entry name" value="P-loop containing nucleotide triphosphate hydrolases"/>
    <property type="match status" value="1"/>
</dbReference>
<feature type="domain" description="ABC transmembrane type-1" evidence="9">
    <location>
        <begin position="1"/>
        <end position="126"/>
    </location>
</feature>
<dbReference type="PANTHER" id="PTHR24221:SF606">
    <property type="entry name" value="COLICIN V SECRETION-PROCESSING ATP-BINDING PROTEIN"/>
    <property type="match status" value="1"/>
</dbReference>
<keyword evidence="6" id="KW-1133">Transmembrane helix</keyword>
<dbReference type="PROSITE" id="PS00211">
    <property type="entry name" value="ABC_TRANSPORTER_1"/>
    <property type="match status" value="1"/>
</dbReference>
<dbReference type="InterPro" id="IPR036640">
    <property type="entry name" value="ABC1_TM_sf"/>
</dbReference>
<dbReference type="SUPFAM" id="SSF90123">
    <property type="entry name" value="ABC transporter transmembrane region"/>
    <property type="match status" value="1"/>
</dbReference>
<dbReference type="PANTHER" id="PTHR24221">
    <property type="entry name" value="ATP-BINDING CASSETTE SUB-FAMILY B"/>
    <property type="match status" value="1"/>
</dbReference>
<dbReference type="InterPro" id="IPR017871">
    <property type="entry name" value="ABC_transporter-like_CS"/>
</dbReference>
<accession>A0ABN6T471</accession>
<dbReference type="Proteomes" id="UP001163336">
    <property type="component" value="Chromosome"/>
</dbReference>
<evidence type="ECO:0000256" key="2">
    <source>
        <dbReference type="ARBA" id="ARBA00022475"/>
    </source>
</evidence>
<proteinExistence type="predicted"/>
<comment type="subcellular location">
    <subcellularLocation>
        <location evidence="1">Cell membrane</location>
        <topology evidence="1">Multi-pass membrane protein</topology>
    </subcellularLocation>
</comment>
<evidence type="ECO:0000256" key="6">
    <source>
        <dbReference type="ARBA" id="ARBA00022989"/>
    </source>
</evidence>
<evidence type="ECO:0000256" key="7">
    <source>
        <dbReference type="ARBA" id="ARBA00023136"/>
    </source>
</evidence>
<evidence type="ECO:0000259" key="9">
    <source>
        <dbReference type="PROSITE" id="PS50929"/>
    </source>
</evidence>
<organism evidence="10 11">
    <name type="scientific">Massilia varians</name>
    <dbReference type="NCBI Taxonomy" id="457921"/>
    <lineage>
        <taxon>Bacteria</taxon>
        <taxon>Pseudomonadati</taxon>
        <taxon>Pseudomonadota</taxon>
        <taxon>Betaproteobacteria</taxon>
        <taxon>Burkholderiales</taxon>
        <taxon>Oxalobacteraceae</taxon>
        <taxon>Telluria group</taxon>
        <taxon>Massilia</taxon>
    </lineage>
</organism>
<keyword evidence="7" id="KW-0472">Membrane</keyword>
<dbReference type="Pfam" id="PF00005">
    <property type="entry name" value="ABC_tran"/>
    <property type="match status" value="1"/>
</dbReference>
<evidence type="ECO:0000259" key="8">
    <source>
        <dbReference type="PROSITE" id="PS50893"/>
    </source>
</evidence>
<feature type="domain" description="ABC transporter" evidence="8">
    <location>
        <begin position="160"/>
        <end position="386"/>
    </location>
</feature>
<dbReference type="SUPFAM" id="SSF52540">
    <property type="entry name" value="P-loop containing nucleoside triphosphate hydrolases"/>
    <property type="match status" value="1"/>
</dbReference>
<dbReference type="InterPro" id="IPR011527">
    <property type="entry name" value="ABC1_TM_dom"/>
</dbReference>